<evidence type="ECO:0000256" key="1">
    <source>
        <dbReference type="ARBA" id="ARBA00006129"/>
    </source>
</evidence>
<proteinExistence type="inferred from homology"/>
<dbReference type="EMBL" id="JAODYH010000013">
    <property type="protein sequence ID" value="MCT9812852.1"/>
    <property type="molecule type" value="Genomic_DNA"/>
</dbReference>
<evidence type="ECO:0000313" key="5">
    <source>
        <dbReference type="Proteomes" id="UP001525968"/>
    </source>
</evidence>
<dbReference type="PANTHER" id="PTHR34847:SF1">
    <property type="entry name" value="NODULATION PROTEIN U"/>
    <property type="match status" value="1"/>
</dbReference>
<gene>
    <name evidence="4" type="ORF">N0K08_19655</name>
</gene>
<dbReference type="InterPro" id="IPR031730">
    <property type="entry name" value="Carbam_trans_C"/>
</dbReference>
<evidence type="ECO:0000259" key="2">
    <source>
        <dbReference type="Pfam" id="PF02543"/>
    </source>
</evidence>
<comment type="similarity">
    <text evidence="1">Belongs to the NodU/CmcH family.</text>
</comment>
<evidence type="ECO:0000259" key="3">
    <source>
        <dbReference type="Pfam" id="PF16861"/>
    </source>
</evidence>
<comment type="caution">
    <text evidence="4">The sequence shown here is derived from an EMBL/GenBank/DDBJ whole genome shotgun (WGS) entry which is preliminary data.</text>
</comment>
<evidence type="ECO:0000313" key="4">
    <source>
        <dbReference type="EMBL" id="MCT9812852.1"/>
    </source>
</evidence>
<protein>
    <submittedName>
        <fullName evidence="4">Proline dehydrogenase</fullName>
    </submittedName>
</protein>
<dbReference type="PANTHER" id="PTHR34847">
    <property type="entry name" value="NODULATION PROTEIN U"/>
    <property type="match status" value="1"/>
</dbReference>
<dbReference type="RefSeq" id="WP_261502099.1">
    <property type="nucleotide sequence ID" value="NZ_JAODYH010000013.1"/>
</dbReference>
<accession>A0ABT2PU96</accession>
<organism evidence="4 5">
    <name type="scientific">Acidovorax bellezanensis</name>
    <dbReference type="NCBI Taxonomy" id="2976702"/>
    <lineage>
        <taxon>Bacteria</taxon>
        <taxon>Pseudomonadati</taxon>
        <taxon>Pseudomonadota</taxon>
        <taxon>Betaproteobacteria</taxon>
        <taxon>Burkholderiales</taxon>
        <taxon>Comamonadaceae</taxon>
        <taxon>Acidovorax</taxon>
    </lineage>
</organism>
<feature type="domain" description="Carbamoyltransferase C-terminal" evidence="3">
    <location>
        <begin position="295"/>
        <end position="458"/>
    </location>
</feature>
<name>A0ABT2PU96_9BURK</name>
<dbReference type="InterPro" id="IPR051338">
    <property type="entry name" value="NodU/CmcH_Carbamoyltrnsfr"/>
</dbReference>
<feature type="domain" description="Carbamoyltransferase" evidence="2">
    <location>
        <begin position="44"/>
        <end position="252"/>
    </location>
</feature>
<dbReference type="Gene3D" id="3.30.420.40">
    <property type="match status" value="1"/>
</dbReference>
<dbReference type="Proteomes" id="UP001525968">
    <property type="component" value="Unassembled WGS sequence"/>
</dbReference>
<dbReference type="Gene3D" id="3.90.870.20">
    <property type="entry name" value="Carbamoyltransferase, C-terminal domain"/>
    <property type="match status" value="1"/>
</dbReference>
<reference evidence="4 5" key="1">
    <citation type="submission" date="2022-09" db="EMBL/GenBank/DDBJ databases">
        <title>Draft genome of isolate Be4.</title>
        <authorList>
            <person name="Sanchez-Castro I."/>
            <person name="Martinez-Rodriguez P."/>
            <person name="Descostes M."/>
            <person name="Merroun M."/>
        </authorList>
    </citation>
    <scope>NUCLEOTIDE SEQUENCE [LARGE SCALE GENOMIC DNA]</scope>
    <source>
        <strain evidence="4 5">Be4</strain>
    </source>
</reference>
<dbReference type="InterPro" id="IPR003696">
    <property type="entry name" value="Carbtransf_dom"/>
</dbReference>
<sequence length="469" mass="52358">MIASGGWSEGIDPEGTSIEAGYLGINRGSHHEATLAGKPIFYFSSSHERSHLLCAYGLSPFKQGNPCYALVWEGYIGSIYFINENIEIMKLREVLLNPGHRYAFLYALADPSFSMYRGAIRLSDAGKLMAISAFSTGKSVPKEGRDLIDRILDPQVKAKNFSKEDFKSYSYYNCGITHPDFADLAKLLADRIYQTFENAARSVITKKYPLLISGGCGLNCEWNSKWISSGLFSDVFIPPCTNDSGSAIGTAVDAMLELTGRAKVRWNVYSGENPTADINNFPGFIEYDYDPAHVASLLMKGNVFGWMRGRYEIGPRSLGARSILASPVSPGMLNRLNSIKNREFFRPIAPVCLEEDMEYYFYPSTPSPYMLEFRKVISPSIPAVTHIDGSSRPQSISNYQNPVLHQLLLKFKEISGISVLCNTSLNFNGNGFLNKLSDLYKFSLEKNLDGFVFENRTFIKKTDANLKQK</sequence>
<keyword evidence="5" id="KW-1185">Reference proteome</keyword>
<dbReference type="Pfam" id="PF02543">
    <property type="entry name" value="Carbam_trans_N"/>
    <property type="match status" value="1"/>
</dbReference>
<dbReference type="InterPro" id="IPR038152">
    <property type="entry name" value="Carbam_trans_C_sf"/>
</dbReference>
<dbReference type="Pfam" id="PF16861">
    <property type="entry name" value="Carbam_trans_C"/>
    <property type="match status" value="1"/>
</dbReference>